<evidence type="ECO:0000313" key="3">
    <source>
        <dbReference type="Proteomes" id="UP000050509"/>
    </source>
</evidence>
<dbReference type="Proteomes" id="UP000050509">
    <property type="component" value="Unassembled WGS sequence"/>
</dbReference>
<dbReference type="AlphaFoldDB" id="A0A0N8PRJ9"/>
<sequence>MQEHFLAKDAPDDNLKFVQNRIQASPVAERRKTLRLYRRIHAGEAVPDDDRSQEQNYLELYGLVRPEGQNLRVRNQIYHRVFDQRWVQATMPPLASRRTAAALSAFAAFVVVVAAVFVLNRPTQAEAAVQAYIDQFKSSSNAEVRMAALAGLFQLQQSQAATAEASGQRGKAQQSDLAGQAARELFLNISAGEQLQLFLQAQPNTTGSSAMPLVVKGLIPALNTVDTAASDPDVMEAMGTALTRVSPGDTALADGLRSWSAGRRAAAVGDYKGAIDNYKLTLQTTATPERSNPALHYDWALALTKLELYTEALNEFNTVIAQATADPISQADDAGLAALVKQKSEPNRFVSTNRAKKVVQEQLTQNVG</sequence>
<keyword evidence="3" id="KW-1185">Reference proteome</keyword>
<organism evidence="2 3">
    <name type="scientific">Kouleothrix aurantiaca</name>
    <dbReference type="NCBI Taxonomy" id="186479"/>
    <lineage>
        <taxon>Bacteria</taxon>
        <taxon>Bacillati</taxon>
        <taxon>Chloroflexota</taxon>
        <taxon>Chloroflexia</taxon>
        <taxon>Chloroflexales</taxon>
        <taxon>Roseiflexineae</taxon>
        <taxon>Roseiflexaceae</taxon>
        <taxon>Kouleothrix</taxon>
    </lineage>
</organism>
<gene>
    <name evidence="2" type="ORF">SE17_28730</name>
</gene>
<evidence type="ECO:0000256" key="1">
    <source>
        <dbReference type="SAM" id="Phobius"/>
    </source>
</evidence>
<name>A0A0N8PRJ9_9CHLR</name>
<feature type="transmembrane region" description="Helical" evidence="1">
    <location>
        <begin position="100"/>
        <end position="119"/>
    </location>
</feature>
<dbReference type="EMBL" id="LJCR01001563">
    <property type="protein sequence ID" value="KPV50133.1"/>
    <property type="molecule type" value="Genomic_DNA"/>
</dbReference>
<protein>
    <submittedName>
        <fullName evidence="2">Uncharacterized protein</fullName>
    </submittedName>
</protein>
<dbReference type="SUPFAM" id="SSF48452">
    <property type="entry name" value="TPR-like"/>
    <property type="match status" value="1"/>
</dbReference>
<feature type="non-terminal residue" evidence="2">
    <location>
        <position position="368"/>
    </location>
</feature>
<accession>A0A0N8PRJ9</accession>
<keyword evidence="1" id="KW-0812">Transmembrane</keyword>
<keyword evidence="1" id="KW-0472">Membrane</keyword>
<evidence type="ECO:0000313" key="2">
    <source>
        <dbReference type="EMBL" id="KPV50133.1"/>
    </source>
</evidence>
<dbReference type="Gene3D" id="1.25.40.10">
    <property type="entry name" value="Tetratricopeptide repeat domain"/>
    <property type="match status" value="1"/>
</dbReference>
<proteinExistence type="predicted"/>
<keyword evidence="1" id="KW-1133">Transmembrane helix</keyword>
<reference evidence="2 3" key="1">
    <citation type="submission" date="2015-09" db="EMBL/GenBank/DDBJ databases">
        <title>Draft genome sequence of Kouleothrix aurantiaca JCM 19913.</title>
        <authorList>
            <person name="Hemp J."/>
        </authorList>
    </citation>
    <scope>NUCLEOTIDE SEQUENCE [LARGE SCALE GENOMIC DNA]</scope>
    <source>
        <strain evidence="2 3">COM-B</strain>
    </source>
</reference>
<dbReference type="InterPro" id="IPR011990">
    <property type="entry name" value="TPR-like_helical_dom_sf"/>
</dbReference>
<comment type="caution">
    <text evidence="2">The sequence shown here is derived from an EMBL/GenBank/DDBJ whole genome shotgun (WGS) entry which is preliminary data.</text>
</comment>